<evidence type="ECO:0000256" key="5">
    <source>
        <dbReference type="ARBA" id="ARBA00022448"/>
    </source>
</evidence>
<dbReference type="PROSITE" id="PS00211">
    <property type="entry name" value="ABC_TRANSPORTER_1"/>
    <property type="match status" value="1"/>
</dbReference>
<proteinExistence type="inferred from homology"/>
<dbReference type="InterPro" id="IPR003593">
    <property type="entry name" value="AAA+_ATPase"/>
</dbReference>
<comment type="caution">
    <text evidence="15">The sequence shown here is derived from an EMBL/GenBank/DDBJ whole genome shotgun (WGS) entry which is preliminary data.</text>
</comment>
<dbReference type="InterPro" id="IPR000515">
    <property type="entry name" value="MetI-like"/>
</dbReference>
<keyword evidence="9" id="KW-0067">ATP-binding</keyword>
<evidence type="ECO:0000259" key="13">
    <source>
        <dbReference type="PROSITE" id="PS50893"/>
    </source>
</evidence>
<dbReference type="AlphaFoldDB" id="A0A939EG21"/>
<comment type="subcellular location">
    <subcellularLocation>
        <location evidence="2">Cell inner membrane</location>
        <topology evidence="2">Multi-pass membrane protein</topology>
    </subcellularLocation>
    <subcellularLocation>
        <location evidence="12">Cell membrane</location>
        <topology evidence="12">Multi-pass membrane protein</topology>
    </subcellularLocation>
    <subcellularLocation>
        <location evidence="1">Cell membrane</location>
        <topology evidence="1">Peripheral membrane protein</topology>
    </subcellularLocation>
</comment>
<evidence type="ECO:0000259" key="14">
    <source>
        <dbReference type="PROSITE" id="PS50928"/>
    </source>
</evidence>
<reference evidence="15" key="1">
    <citation type="submission" date="2020-12" db="EMBL/GenBank/DDBJ databases">
        <title>Oil enriched cultivation method for isolating marine PHA-producing bacteria.</title>
        <authorList>
            <person name="Zheng W."/>
            <person name="Yu S."/>
            <person name="Huang Y."/>
        </authorList>
    </citation>
    <scope>NUCLEOTIDE SEQUENCE</scope>
    <source>
        <strain evidence="15">SY-2-12</strain>
    </source>
</reference>
<dbReference type="PROSITE" id="PS50893">
    <property type="entry name" value="ABC_TRANSPORTER_2"/>
    <property type="match status" value="1"/>
</dbReference>
<organism evidence="15 16">
    <name type="scientific">Roseibium aggregatum</name>
    <dbReference type="NCBI Taxonomy" id="187304"/>
    <lineage>
        <taxon>Bacteria</taxon>
        <taxon>Pseudomonadati</taxon>
        <taxon>Pseudomonadota</taxon>
        <taxon>Alphaproteobacteria</taxon>
        <taxon>Hyphomicrobiales</taxon>
        <taxon>Stappiaceae</taxon>
        <taxon>Roseibium</taxon>
    </lineage>
</organism>
<dbReference type="CDD" id="cd06261">
    <property type="entry name" value="TM_PBP2"/>
    <property type="match status" value="1"/>
</dbReference>
<dbReference type="NCBIfam" id="TIGR01726">
    <property type="entry name" value="HEQRo_perm_3TM"/>
    <property type="match status" value="1"/>
</dbReference>
<keyword evidence="5 12" id="KW-0813">Transport</keyword>
<dbReference type="InterPro" id="IPR027417">
    <property type="entry name" value="P-loop_NTPase"/>
</dbReference>
<protein>
    <submittedName>
        <fullName evidence="15">Amino acid ABC transporter permease/ATP-binding protein</fullName>
    </submittedName>
</protein>
<name>A0A939EG21_9HYPH</name>
<keyword evidence="7 12" id="KW-0812">Transmembrane</keyword>
<dbReference type="Pfam" id="PF00005">
    <property type="entry name" value="ABC_tran"/>
    <property type="match status" value="1"/>
</dbReference>
<dbReference type="Proteomes" id="UP000664096">
    <property type="component" value="Unassembled WGS sequence"/>
</dbReference>
<feature type="domain" description="ABC transmembrane type-1" evidence="14">
    <location>
        <begin position="13"/>
        <end position="205"/>
    </location>
</feature>
<evidence type="ECO:0000313" key="16">
    <source>
        <dbReference type="Proteomes" id="UP000664096"/>
    </source>
</evidence>
<keyword evidence="6" id="KW-1003">Cell membrane</keyword>
<dbReference type="InterPro" id="IPR017871">
    <property type="entry name" value="ABC_transporter-like_CS"/>
</dbReference>
<evidence type="ECO:0000256" key="6">
    <source>
        <dbReference type="ARBA" id="ARBA00022475"/>
    </source>
</evidence>
<dbReference type="GO" id="GO:0043190">
    <property type="term" value="C:ATP-binding cassette (ABC) transporter complex"/>
    <property type="evidence" value="ECO:0007669"/>
    <property type="project" value="InterPro"/>
</dbReference>
<dbReference type="GO" id="GO:0016887">
    <property type="term" value="F:ATP hydrolysis activity"/>
    <property type="evidence" value="ECO:0007669"/>
    <property type="project" value="InterPro"/>
</dbReference>
<dbReference type="EMBL" id="JAEKJZ010000003">
    <property type="protein sequence ID" value="MBN9672066.1"/>
    <property type="molecule type" value="Genomic_DNA"/>
</dbReference>
<feature type="transmembrane region" description="Helical" evidence="12">
    <location>
        <begin position="183"/>
        <end position="204"/>
    </location>
</feature>
<evidence type="ECO:0000256" key="12">
    <source>
        <dbReference type="RuleBase" id="RU363032"/>
    </source>
</evidence>
<evidence type="ECO:0000256" key="10">
    <source>
        <dbReference type="ARBA" id="ARBA00022989"/>
    </source>
</evidence>
<dbReference type="PROSITE" id="PS50928">
    <property type="entry name" value="ABC_TM1"/>
    <property type="match status" value="1"/>
</dbReference>
<dbReference type="RefSeq" id="WP_207141901.1">
    <property type="nucleotide sequence ID" value="NZ_JAEKJZ010000003.1"/>
</dbReference>
<feature type="transmembrane region" description="Helical" evidence="12">
    <location>
        <begin position="51"/>
        <end position="76"/>
    </location>
</feature>
<keyword evidence="11 12" id="KW-0472">Membrane</keyword>
<comment type="similarity">
    <text evidence="4">Belongs to the binding-protein-dependent transport system permease family. HisMQ subfamily.</text>
</comment>
<evidence type="ECO:0000256" key="3">
    <source>
        <dbReference type="ARBA" id="ARBA00005417"/>
    </source>
</evidence>
<dbReference type="GO" id="GO:0005524">
    <property type="term" value="F:ATP binding"/>
    <property type="evidence" value="ECO:0007669"/>
    <property type="project" value="UniProtKB-KW"/>
</dbReference>
<evidence type="ECO:0000256" key="11">
    <source>
        <dbReference type="ARBA" id="ARBA00023136"/>
    </source>
</evidence>
<dbReference type="SMART" id="SM00382">
    <property type="entry name" value="AAA"/>
    <property type="match status" value="1"/>
</dbReference>
<evidence type="ECO:0000256" key="8">
    <source>
        <dbReference type="ARBA" id="ARBA00022741"/>
    </source>
</evidence>
<dbReference type="Gene3D" id="1.10.3720.10">
    <property type="entry name" value="MetI-like"/>
    <property type="match status" value="1"/>
</dbReference>
<evidence type="ECO:0000256" key="2">
    <source>
        <dbReference type="ARBA" id="ARBA00004429"/>
    </source>
</evidence>
<sequence length="535" mass="57350">MELFFHYLSQPYLLTGIVYTVLITLFGLAGGAVLGIVLAGMQLSRFRALSVAARIYAVIFRGTPLILQMIFCYNALPMIGIKLTALEAASLALALNEAPFIAEIIRGNIVAVDRGQIAAGQALGMTPFVTMVRIVVPQAFRTMIPALGNEAVSALKNSSLASVVSVQELTLRSTQLASATFDFFSIFFASGLMYLVLAGSIAGLQIAVEIMMDLDHPDPKARFARLLPWYRTPVALPDANEGTEKAQETAATLPPAGAKATVPLDRAKRAQAIAVSRPAVEIENLTKSYNGRPVLDGLDLTVRLGEVVALLGPSGSGKSTLLRCINRLEPWDSGAIRVIGRQLGVGDNGRVLSPAAIANARAAVGVGMVFQNFNLFGHLTARENIAGPLRWVQNATAREADTRADELLERVGLSHRADALPRHMSGGQQQRVAIARALAPNPAVLLLDEPTSALDPELVNEVLEVIRRLAVEDGLTMVISTHQISFARDVADRAVFLADGAIVEQGPADHVLTRPDNPRTRQFLQIMKEDPVLAG</sequence>
<dbReference type="InterPro" id="IPR003439">
    <property type="entry name" value="ABC_transporter-like_ATP-bd"/>
</dbReference>
<dbReference type="SUPFAM" id="SSF161098">
    <property type="entry name" value="MetI-like"/>
    <property type="match status" value="1"/>
</dbReference>
<dbReference type="PANTHER" id="PTHR43166:SF35">
    <property type="entry name" value="L-CYSTINE IMPORT ATP-BINDING PROTEIN TCYN"/>
    <property type="match status" value="1"/>
</dbReference>
<feature type="transmembrane region" description="Helical" evidence="12">
    <location>
        <begin position="12"/>
        <end position="39"/>
    </location>
</feature>
<evidence type="ECO:0000256" key="4">
    <source>
        <dbReference type="ARBA" id="ARBA00010072"/>
    </source>
</evidence>
<dbReference type="InterPro" id="IPR035906">
    <property type="entry name" value="MetI-like_sf"/>
</dbReference>
<comment type="similarity">
    <text evidence="3">Belongs to the ABC transporter superfamily.</text>
</comment>
<evidence type="ECO:0000313" key="15">
    <source>
        <dbReference type="EMBL" id="MBN9672066.1"/>
    </source>
</evidence>
<feature type="domain" description="ABC transporter" evidence="13">
    <location>
        <begin position="280"/>
        <end position="524"/>
    </location>
</feature>
<evidence type="ECO:0000256" key="1">
    <source>
        <dbReference type="ARBA" id="ARBA00004202"/>
    </source>
</evidence>
<dbReference type="Gene3D" id="3.40.50.300">
    <property type="entry name" value="P-loop containing nucleotide triphosphate hydrolases"/>
    <property type="match status" value="1"/>
</dbReference>
<dbReference type="InterPro" id="IPR010065">
    <property type="entry name" value="AA_ABC_transptr_permease_3TM"/>
</dbReference>
<dbReference type="GO" id="GO:0022857">
    <property type="term" value="F:transmembrane transporter activity"/>
    <property type="evidence" value="ECO:0007669"/>
    <property type="project" value="InterPro"/>
</dbReference>
<dbReference type="InterPro" id="IPR050086">
    <property type="entry name" value="MetN_ABC_transporter-like"/>
</dbReference>
<keyword evidence="8" id="KW-0547">Nucleotide-binding</keyword>
<dbReference type="SUPFAM" id="SSF52540">
    <property type="entry name" value="P-loop containing nucleoside triphosphate hydrolases"/>
    <property type="match status" value="1"/>
</dbReference>
<dbReference type="PANTHER" id="PTHR43166">
    <property type="entry name" value="AMINO ACID IMPORT ATP-BINDING PROTEIN"/>
    <property type="match status" value="1"/>
</dbReference>
<gene>
    <name evidence="15" type="ORF">JF539_17070</name>
</gene>
<keyword evidence="10 12" id="KW-1133">Transmembrane helix</keyword>
<evidence type="ECO:0000256" key="7">
    <source>
        <dbReference type="ARBA" id="ARBA00022692"/>
    </source>
</evidence>
<dbReference type="Pfam" id="PF00528">
    <property type="entry name" value="BPD_transp_1"/>
    <property type="match status" value="1"/>
</dbReference>
<accession>A0A939EG21</accession>
<evidence type="ECO:0000256" key="9">
    <source>
        <dbReference type="ARBA" id="ARBA00022840"/>
    </source>
</evidence>